<dbReference type="AlphaFoldDB" id="A0A835R128"/>
<gene>
    <name evidence="3" type="ORF">HPP92_011660</name>
    <name evidence="2" type="ORF">HPP92_011973</name>
</gene>
<evidence type="ECO:0000313" key="5">
    <source>
        <dbReference type="Proteomes" id="UP000639772"/>
    </source>
</evidence>
<evidence type="ECO:0000313" key="4">
    <source>
        <dbReference type="Proteomes" id="UP000636800"/>
    </source>
</evidence>
<organism evidence="3 5">
    <name type="scientific">Vanilla planifolia</name>
    <name type="common">Vanilla</name>
    <dbReference type="NCBI Taxonomy" id="51239"/>
    <lineage>
        <taxon>Eukaryota</taxon>
        <taxon>Viridiplantae</taxon>
        <taxon>Streptophyta</taxon>
        <taxon>Embryophyta</taxon>
        <taxon>Tracheophyta</taxon>
        <taxon>Spermatophyta</taxon>
        <taxon>Magnoliopsida</taxon>
        <taxon>Liliopsida</taxon>
        <taxon>Asparagales</taxon>
        <taxon>Orchidaceae</taxon>
        <taxon>Vanilloideae</taxon>
        <taxon>Vanilleae</taxon>
        <taxon>Vanilla</taxon>
    </lineage>
</organism>
<feature type="region of interest" description="Disordered" evidence="1">
    <location>
        <begin position="49"/>
        <end position="74"/>
    </location>
</feature>
<dbReference type="EMBL" id="JADCNL010000005">
    <property type="protein sequence ID" value="KAG0481115.1"/>
    <property type="molecule type" value="Genomic_DNA"/>
</dbReference>
<dbReference type="Proteomes" id="UP000639772">
    <property type="component" value="Unassembled WGS sequence"/>
</dbReference>
<name>A0A835R128_VANPL</name>
<evidence type="ECO:0000313" key="2">
    <source>
        <dbReference type="EMBL" id="KAG0481115.1"/>
    </source>
</evidence>
<dbReference type="Proteomes" id="UP000636800">
    <property type="component" value="Chromosome 5"/>
</dbReference>
<sequence>MWIKGNEERSYHPAGHRNTATFMIWRSLRQELFGIIKVGAQDKTVARVRAKGARQCRPLNRDAGQKPTRGPRHN</sequence>
<evidence type="ECO:0000256" key="1">
    <source>
        <dbReference type="SAM" id="MobiDB-lite"/>
    </source>
</evidence>
<protein>
    <submittedName>
        <fullName evidence="3">Uncharacterized protein</fullName>
    </submittedName>
</protein>
<keyword evidence="4" id="KW-1185">Reference proteome</keyword>
<reference evidence="4 5" key="1">
    <citation type="journal article" date="2020" name="Nat. Food">
        <title>A phased Vanilla planifolia genome enables genetic improvement of flavour and production.</title>
        <authorList>
            <person name="Hasing T."/>
            <person name="Tang H."/>
            <person name="Brym M."/>
            <person name="Khazi F."/>
            <person name="Huang T."/>
            <person name="Chambers A.H."/>
        </authorList>
    </citation>
    <scope>NUCLEOTIDE SEQUENCE [LARGE SCALE GENOMIC DNA]</scope>
    <source>
        <tissue evidence="3">Leaf</tissue>
    </source>
</reference>
<proteinExistence type="predicted"/>
<comment type="caution">
    <text evidence="3">The sequence shown here is derived from an EMBL/GenBank/DDBJ whole genome shotgun (WGS) entry which is preliminary data.</text>
</comment>
<dbReference type="EMBL" id="JADCNM010000005">
    <property type="protein sequence ID" value="KAG0483576.1"/>
    <property type="molecule type" value="Genomic_DNA"/>
</dbReference>
<accession>A0A835R128</accession>
<evidence type="ECO:0000313" key="3">
    <source>
        <dbReference type="EMBL" id="KAG0483576.1"/>
    </source>
</evidence>